<dbReference type="InterPro" id="IPR036875">
    <property type="entry name" value="Znf_CCHC_sf"/>
</dbReference>
<dbReference type="GO" id="GO:0003676">
    <property type="term" value="F:nucleic acid binding"/>
    <property type="evidence" value="ECO:0007669"/>
    <property type="project" value="InterPro"/>
</dbReference>
<accession>A0A0K8SRF5</accession>
<dbReference type="EMBL" id="GBRD01010018">
    <property type="protein sequence ID" value="JAG55806.1"/>
    <property type="molecule type" value="Transcribed_RNA"/>
</dbReference>
<dbReference type="GO" id="GO:0008270">
    <property type="term" value="F:zinc ion binding"/>
    <property type="evidence" value="ECO:0007669"/>
    <property type="project" value="InterPro"/>
</dbReference>
<evidence type="ECO:0000313" key="1">
    <source>
        <dbReference type="EMBL" id="JAG55806.1"/>
    </source>
</evidence>
<sequence>DELEMALSELEIWTKRAQTYREPPSRGMLEPDLSFTGKKKASSVQRSAAIESFPVVTSTPSPVYDPLPVSGTPIRRRYVCWNCKNIGHTYHTCKAALTIFCQNCGKNGVPTKECTRYPKCGGNSTGEKST</sequence>
<organism evidence="1">
    <name type="scientific">Lygus hesperus</name>
    <name type="common">Western plant bug</name>
    <dbReference type="NCBI Taxonomy" id="30085"/>
    <lineage>
        <taxon>Eukaryota</taxon>
        <taxon>Metazoa</taxon>
        <taxon>Ecdysozoa</taxon>
        <taxon>Arthropoda</taxon>
        <taxon>Hexapoda</taxon>
        <taxon>Insecta</taxon>
        <taxon>Pterygota</taxon>
        <taxon>Neoptera</taxon>
        <taxon>Paraneoptera</taxon>
        <taxon>Hemiptera</taxon>
        <taxon>Heteroptera</taxon>
        <taxon>Panheteroptera</taxon>
        <taxon>Cimicomorpha</taxon>
        <taxon>Miridae</taxon>
        <taxon>Mirini</taxon>
        <taxon>Lygus</taxon>
    </lineage>
</organism>
<reference evidence="1" key="1">
    <citation type="submission" date="2014-09" db="EMBL/GenBank/DDBJ databases">
        <authorList>
            <person name="Magalhaes I.L.F."/>
            <person name="Oliveira U."/>
            <person name="Santos F.R."/>
            <person name="Vidigal T.H.D.A."/>
            <person name="Brescovit A.D."/>
            <person name="Santos A.J."/>
        </authorList>
    </citation>
    <scope>NUCLEOTIDE SEQUENCE</scope>
</reference>
<dbReference type="AlphaFoldDB" id="A0A0K8SRF5"/>
<evidence type="ECO:0008006" key="2">
    <source>
        <dbReference type="Google" id="ProtNLM"/>
    </source>
</evidence>
<name>A0A0K8SRF5_LYGHE</name>
<feature type="non-terminal residue" evidence="1">
    <location>
        <position position="1"/>
    </location>
</feature>
<proteinExistence type="predicted"/>
<protein>
    <recommendedName>
        <fullName evidence="2">Gag-Pol polyprotein</fullName>
    </recommendedName>
</protein>
<dbReference type="SUPFAM" id="SSF57756">
    <property type="entry name" value="Retrovirus zinc finger-like domains"/>
    <property type="match status" value="1"/>
</dbReference>